<evidence type="ECO:0000259" key="1">
    <source>
        <dbReference type="PROSITE" id="PS50112"/>
    </source>
</evidence>
<dbReference type="CDD" id="cd01948">
    <property type="entry name" value="EAL"/>
    <property type="match status" value="1"/>
</dbReference>
<dbReference type="Pfam" id="PF00989">
    <property type="entry name" value="PAS"/>
    <property type="match status" value="1"/>
</dbReference>
<dbReference type="PROSITE" id="PS50887">
    <property type="entry name" value="GGDEF"/>
    <property type="match status" value="1"/>
</dbReference>
<evidence type="ECO:0000313" key="6">
    <source>
        <dbReference type="Proteomes" id="UP000178086"/>
    </source>
</evidence>
<feature type="domain" description="PAC" evidence="2">
    <location>
        <begin position="5"/>
        <end position="55"/>
    </location>
</feature>
<dbReference type="CDD" id="cd01949">
    <property type="entry name" value="GGDEF"/>
    <property type="match status" value="1"/>
</dbReference>
<name>A0A1F2UMQ3_9ACTN</name>
<dbReference type="GO" id="GO:0006355">
    <property type="term" value="P:regulation of DNA-templated transcription"/>
    <property type="evidence" value="ECO:0007669"/>
    <property type="project" value="InterPro"/>
</dbReference>
<dbReference type="Gene3D" id="3.30.450.20">
    <property type="entry name" value="PAS domain"/>
    <property type="match status" value="3"/>
</dbReference>
<dbReference type="PANTHER" id="PTHR44757">
    <property type="entry name" value="DIGUANYLATE CYCLASE DGCP"/>
    <property type="match status" value="1"/>
</dbReference>
<gene>
    <name evidence="5" type="ORF">A2074_05585</name>
</gene>
<dbReference type="SMART" id="SM00267">
    <property type="entry name" value="GGDEF"/>
    <property type="match status" value="1"/>
</dbReference>
<evidence type="ECO:0000259" key="3">
    <source>
        <dbReference type="PROSITE" id="PS50883"/>
    </source>
</evidence>
<dbReference type="CDD" id="cd00130">
    <property type="entry name" value="PAS"/>
    <property type="match status" value="2"/>
</dbReference>
<reference evidence="5 6" key="1">
    <citation type="journal article" date="2016" name="Nat. Commun.">
        <title>Thousands of microbial genomes shed light on interconnected biogeochemical processes in an aquifer system.</title>
        <authorList>
            <person name="Anantharaman K."/>
            <person name="Brown C.T."/>
            <person name="Hug L.A."/>
            <person name="Sharon I."/>
            <person name="Castelle C.J."/>
            <person name="Probst A.J."/>
            <person name="Thomas B.C."/>
            <person name="Singh A."/>
            <person name="Wilkins M.J."/>
            <person name="Karaoz U."/>
            <person name="Brodie E.L."/>
            <person name="Williams K.H."/>
            <person name="Hubbard S.S."/>
            <person name="Banfield J.F."/>
        </authorList>
    </citation>
    <scope>NUCLEOTIDE SEQUENCE [LARGE SCALE GENOMIC DNA]</scope>
</reference>
<dbReference type="InterPro" id="IPR000160">
    <property type="entry name" value="GGDEF_dom"/>
</dbReference>
<dbReference type="SMART" id="SM00052">
    <property type="entry name" value="EAL"/>
    <property type="match status" value="1"/>
</dbReference>
<dbReference type="InterPro" id="IPR035919">
    <property type="entry name" value="EAL_sf"/>
</dbReference>
<protein>
    <recommendedName>
        <fullName evidence="7">EAL domain-containing protein</fullName>
    </recommendedName>
</protein>
<dbReference type="NCBIfam" id="TIGR00254">
    <property type="entry name" value="GGDEF"/>
    <property type="match status" value="1"/>
</dbReference>
<dbReference type="InterPro" id="IPR052155">
    <property type="entry name" value="Biofilm_reg_signaling"/>
</dbReference>
<dbReference type="Proteomes" id="UP000178086">
    <property type="component" value="Unassembled WGS sequence"/>
</dbReference>
<dbReference type="SMART" id="SM00091">
    <property type="entry name" value="PAS"/>
    <property type="match status" value="2"/>
</dbReference>
<dbReference type="Pfam" id="PF00563">
    <property type="entry name" value="EAL"/>
    <property type="match status" value="1"/>
</dbReference>
<accession>A0A1F2UMQ3</accession>
<feature type="domain" description="PAS" evidence="1">
    <location>
        <begin position="180"/>
        <end position="232"/>
    </location>
</feature>
<dbReference type="AlphaFoldDB" id="A0A1F2UMQ3"/>
<dbReference type="PROSITE" id="PS50883">
    <property type="entry name" value="EAL"/>
    <property type="match status" value="1"/>
</dbReference>
<evidence type="ECO:0000313" key="5">
    <source>
        <dbReference type="EMBL" id="OFW34287.1"/>
    </source>
</evidence>
<dbReference type="SUPFAM" id="SSF141868">
    <property type="entry name" value="EAL domain-like"/>
    <property type="match status" value="1"/>
</dbReference>
<dbReference type="Gene3D" id="3.30.70.270">
    <property type="match status" value="1"/>
</dbReference>
<comment type="caution">
    <text evidence="5">The sequence shown here is derived from an EMBL/GenBank/DDBJ whole genome shotgun (WGS) entry which is preliminary data.</text>
</comment>
<evidence type="ECO:0000259" key="2">
    <source>
        <dbReference type="PROSITE" id="PS50113"/>
    </source>
</evidence>
<organism evidence="5 6">
    <name type="scientific">Candidatus Aquicultor primus</name>
    <dbReference type="NCBI Taxonomy" id="1797195"/>
    <lineage>
        <taxon>Bacteria</taxon>
        <taxon>Bacillati</taxon>
        <taxon>Actinomycetota</taxon>
        <taxon>Candidatus Aquicultoria</taxon>
        <taxon>Candidatus Aquicultorales</taxon>
        <taxon>Candidatus Aquicultoraceae</taxon>
        <taxon>Candidatus Aquicultor</taxon>
    </lineage>
</organism>
<dbReference type="SUPFAM" id="SSF55785">
    <property type="entry name" value="PYP-like sensor domain (PAS domain)"/>
    <property type="match status" value="3"/>
</dbReference>
<dbReference type="SUPFAM" id="SSF55073">
    <property type="entry name" value="Nucleotide cyclase"/>
    <property type="match status" value="1"/>
</dbReference>
<dbReference type="InterPro" id="IPR029787">
    <property type="entry name" value="Nucleotide_cyclase"/>
</dbReference>
<dbReference type="SMART" id="SM00086">
    <property type="entry name" value="PAC"/>
    <property type="match status" value="3"/>
</dbReference>
<dbReference type="FunFam" id="3.30.70.270:FF:000001">
    <property type="entry name" value="Diguanylate cyclase domain protein"/>
    <property type="match status" value="1"/>
</dbReference>
<dbReference type="InterPro" id="IPR043128">
    <property type="entry name" value="Rev_trsase/Diguanyl_cyclase"/>
</dbReference>
<feature type="domain" description="PAC" evidence="2">
    <location>
        <begin position="251"/>
        <end position="303"/>
    </location>
</feature>
<dbReference type="Pfam" id="PF13426">
    <property type="entry name" value="PAS_9"/>
    <property type="match status" value="2"/>
</dbReference>
<dbReference type="FunFam" id="3.20.20.450:FF:000001">
    <property type="entry name" value="Cyclic di-GMP phosphodiesterase yahA"/>
    <property type="match status" value="1"/>
</dbReference>
<evidence type="ECO:0008006" key="7">
    <source>
        <dbReference type="Google" id="ProtNLM"/>
    </source>
</evidence>
<dbReference type="EMBL" id="MELI01000048">
    <property type="protein sequence ID" value="OFW34287.1"/>
    <property type="molecule type" value="Genomic_DNA"/>
</dbReference>
<dbReference type="InterPro" id="IPR001633">
    <property type="entry name" value="EAL_dom"/>
</dbReference>
<dbReference type="InterPro" id="IPR000014">
    <property type="entry name" value="PAS"/>
</dbReference>
<feature type="non-terminal residue" evidence="5">
    <location>
        <position position="1"/>
    </location>
</feature>
<dbReference type="InterPro" id="IPR013767">
    <property type="entry name" value="PAS_fold"/>
</dbReference>
<evidence type="ECO:0000259" key="4">
    <source>
        <dbReference type="PROSITE" id="PS50887"/>
    </source>
</evidence>
<dbReference type="Pfam" id="PF00990">
    <property type="entry name" value="GGDEF"/>
    <property type="match status" value="1"/>
</dbReference>
<dbReference type="NCBIfam" id="TIGR00229">
    <property type="entry name" value="sensory_box"/>
    <property type="match status" value="3"/>
</dbReference>
<dbReference type="InterPro" id="IPR035965">
    <property type="entry name" value="PAS-like_dom_sf"/>
</dbReference>
<feature type="domain" description="EAL" evidence="3">
    <location>
        <begin position="477"/>
        <end position="731"/>
    </location>
</feature>
<dbReference type="PROSITE" id="PS50113">
    <property type="entry name" value="PAC"/>
    <property type="match status" value="2"/>
</dbReference>
<dbReference type="InterPro" id="IPR000700">
    <property type="entry name" value="PAS-assoc_C"/>
</dbReference>
<dbReference type="Gene3D" id="3.20.20.450">
    <property type="entry name" value="EAL domain"/>
    <property type="match status" value="1"/>
</dbReference>
<dbReference type="PROSITE" id="PS50112">
    <property type="entry name" value="PAS"/>
    <property type="match status" value="2"/>
</dbReference>
<feature type="domain" description="PAS" evidence="1">
    <location>
        <begin position="56"/>
        <end position="126"/>
    </location>
</feature>
<dbReference type="InterPro" id="IPR001610">
    <property type="entry name" value="PAC"/>
</dbReference>
<proteinExistence type="predicted"/>
<feature type="domain" description="GGDEF" evidence="4">
    <location>
        <begin position="335"/>
        <end position="468"/>
    </location>
</feature>
<dbReference type="PANTHER" id="PTHR44757:SF2">
    <property type="entry name" value="BIOFILM ARCHITECTURE MAINTENANCE PROTEIN MBAA"/>
    <property type="match status" value="1"/>
</dbReference>
<sequence length="736" mass="81601">KGSSAVFESAHVKKDGSVLSVEVHAHIVEFQGKEVIIAIARDITGRKHAEELLRDSEERYRRLVELSPVAIAVHSGGKIVYANAAAAKLLGTSEPSELIDRPILSLVHPEDHALVKERVSLMMQGNEVDLTEERFVRLDGEIIDVEVAASPIVYNGKQAIQVAVRDVTEPRQALAAVVEAKERVEQLYRVMPSAVFTVDSESLITSFNDKAVEITGYEPSEIIGKKCTVFSLDPCTITCGLFSADVLKPIMGRECTIRRKDGQIRSLSKNVDVVRDVDGNVIGGVESFEDITERKHAEEMLNYMAFYDLLTDLPNRTLLSDRLILAIANAHRNGHMLAVLFLDLDRFKAINDTLGHTVGDQLLQRVADRLKGCLREGDTIARLGGDEFTLLLPQVDTVDDATAVAQKVIDVLKPSFTFDGRKLYVTTSIGIALYPDDGKDVQSLLKNADIALYRAKEQGRNNYQLYTPSMNAKAFERLAMEVNMRKALERQEFTVYYQPQLDLATGEIIGMEALIRWMHPDLGLVYPAEFIPMAEETGLIVPIGEWVLSTACAQNKAWQDAGYAPIRMAVNLSCRQFQQVDLAERVARIVKETGLDPSYLELEITESVLMKDADAAVDTLNKLKKKGIYISIDDFGTGYSSLGYLKRFPIDVLKIDQSFIRELSVGTEDAAIATAIITVAHTMKLKALAEGVETLEQLELLRSLKCDSMQGFVFSRPVPAEEASKILGEERQIRVA</sequence>